<evidence type="ECO:0000313" key="6">
    <source>
        <dbReference type="Proteomes" id="UP000489600"/>
    </source>
</evidence>
<keyword evidence="1" id="KW-0012">Acyltransferase</keyword>
<feature type="transmembrane region" description="Helical" evidence="3">
    <location>
        <begin position="50"/>
        <end position="70"/>
    </location>
</feature>
<evidence type="ECO:0000259" key="4">
    <source>
        <dbReference type="Pfam" id="PF08392"/>
    </source>
</evidence>
<dbReference type="InterPro" id="IPR012392">
    <property type="entry name" value="3-ktacl-CoA_syn"/>
</dbReference>
<sequence>MANVKLLYHYLVSHFFKLCLLSLMALVAIKASSLNQEDVNNLWFHIQHNLVILTTISMVLAFGSAVYLVARPRDITSLTTPAIYLLRIKITVQRIIDGIHKNRELDSSLSLLAGDSSLDFFVRVLERSGLGDETYLPDAILNFPLLNSMAAAQEETEQVIFDAIENLLANTKVNPRDIGIIVVNSSMFNPTPSLSAMVLNKYKLRRNIKSFSLGGMGCSADVIAIDLAKDLLQVHKNTYALVVSTESQPHVHW</sequence>
<dbReference type="OrthoDB" id="1929806at2759"/>
<keyword evidence="3" id="KW-0472">Membrane</keyword>
<feature type="domain" description="FAE" evidence="4">
    <location>
        <begin position="113"/>
        <end position="247"/>
    </location>
</feature>
<protein>
    <recommendedName>
        <fullName evidence="4">FAE domain-containing protein</fullName>
    </recommendedName>
</protein>
<evidence type="ECO:0000256" key="1">
    <source>
        <dbReference type="ARBA" id="ARBA00023315"/>
    </source>
</evidence>
<dbReference type="Pfam" id="PF08392">
    <property type="entry name" value="FAE1_CUT1_RppA"/>
    <property type="match status" value="1"/>
</dbReference>
<dbReference type="InterPro" id="IPR016039">
    <property type="entry name" value="Thiolase-like"/>
</dbReference>
<dbReference type="SUPFAM" id="SSF53901">
    <property type="entry name" value="Thiolase-like"/>
    <property type="match status" value="1"/>
</dbReference>
<name>A0A565AY15_9BRAS</name>
<evidence type="ECO:0000256" key="3">
    <source>
        <dbReference type="SAM" id="Phobius"/>
    </source>
</evidence>
<dbReference type="Proteomes" id="UP000489600">
    <property type="component" value="Unassembled WGS sequence"/>
</dbReference>
<dbReference type="GO" id="GO:0016020">
    <property type="term" value="C:membrane"/>
    <property type="evidence" value="ECO:0007669"/>
    <property type="project" value="InterPro"/>
</dbReference>
<evidence type="ECO:0000313" key="5">
    <source>
        <dbReference type="EMBL" id="VVA94292.1"/>
    </source>
</evidence>
<keyword evidence="1" id="KW-0808">Transferase</keyword>
<dbReference type="InterPro" id="IPR013601">
    <property type="entry name" value="FAE1_typ3_polyketide_synth"/>
</dbReference>
<keyword evidence="3" id="KW-0812">Transmembrane</keyword>
<gene>
    <name evidence="5" type="ORF">ANE_LOCUS4737</name>
</gene>
<feature type="transmembrane region" description="Helical" evidence="3">
    <location>
        <begin position="6"/>
        <end position="29"/>
    </location>
</feature>
<dbReference type="PANTHER" id="PTHR31561">
    <property type="entry name" value="3-KETOACYL-COA SYNTHASE"/>
    <property type="match status" value="1"/>
</dbReference>
<organism evidence="5 6">
    <name type="scientific">Arabis nemorensis</name>
    <dbReference type="NCBI Taxonomy" id="586526"/>
    <lineage>
        <taxon>Eukaryota</taxon>
        <taxon>Viridiplantae</taxon>
        <taxon>Streptophyta</taxon>
        <taxon>Embryophyta</taxon>
        <taxon>Tracheophyta</taxon>
        <taxon>Spermatophyta</taxon>
        <taxon>Magnoliopsida</taxon>
        <taxon>eudicotyledons</taxon>
        <taxon>Gunneridae</taxon>
        <taxon>Pentapetalae</taxon>
        <taxon>rosids</taxon>
        <taxon>malvids</taxon>
        <taxon>Brassicales</taxon>
        <taxon>Brassicaceae</taxon>
        <taxon>Arabideae</taxon>
        <taxon>Arabis</taxon>
    </lineage>
</organism>
<dbReference type="Gene3D" id="3.40.47.10">
    <property type="match status" value="1"/>
</dbReference>
<comment type="catalytic activity">
    <reaction evidence="2">
        <text>a very-long-chain acyl-CoA + malonyl-CoA + H(+) = a very-long-chain 3-oxoacyl-CoA + CO2 + CoA</text>
        <dbReference type="Rhea" id="RHEA:32727"/>
        <dbReference type="ChEBI" id="CHEBI:15378"/>
        <dbReference type="ChEBI" id="CHEBI:16526"/>
        <dbReference type="ChEBI" id="CHEBI:57287"/>
        <dbReference type="ChEBI" id="CHEBI:57384"/>
        <dbReference type="ChEBI" id="CHEBI:90725"/>
        <dbReference type="ChEBI" id="CHEBI:90736"/>
        <dbReference type="EC" id="2.3.1.199"/>
    </reaction>
</comment>
<dbReference type="EMBL" id="CABITT030000002">
    <property type="protein sequence ID" value="VVA94292.1"/>
    <property type="molecule type" value="Genomic_DNA"/>
</dbReference>
<evidence type="ECO:0000256" key="2">
    <source>
        <dbReference type="ARBA" id="ARBA00047375"/>
    </source>
</evidence>
<dbReference type="AlphaFoldDB" id="A0A565AY15"/>
<proteinExistence type="predicted"/>
<keyword evidence="6" id="KW-1185">Reference proteome</keyword>
<dbReference type="GO" id="GO:0009922">
    <property type="term" value="F:fatty acid elongase activity"/>
    <property type="evidence" value="ECO:0007669"/>
    <property type="project" value="UniProtKB-EC"/>
</dbReference>
<dbReference type="GO" id="GO:0006633">
    <property type="term" value="P:fatty acid biosynthetic process"/>
    <property type="evidence" value="ECO:0007669"/>
    <property type="project" value="InterPro"/>
</dbReference>
<accession>A0A565AY15</accession>
<keyword evidence="3" id="KW-1133">Transmembrane helix</keyword>
<reference evidence="5" key="1">
    <citation type="submission" date="2019-07" db="EMBL/GenBank/DDBJ databases">
        <authorList>
            <person name="Dittberner H."/>
        </authorList>
    </citation>
    <scope>NUCLEOTIDE SEQUENCE [LARGE SCALE GENOMIC DNA]</scope>
</reference>
<comment type="caution">
    <text evidence="5">The sequence shown here is derived from an EMBL/GenBank/DDBJ whole genome shotgun (WGS) entry which is preliminary data.</text>
</comment>